<reference evidence="1" key="1">
    <citation type="journal article" date="2020" name="mSystems">
        <title>Genome- and Community-Level Interaction Insights into Carbon Utilization and Element Cycling Functions of Hydrothermarchaeota in Hydrothermal Sediment.</title>
        <authorList>
            <person name="Zhou Z."/>
            <person name="Liu Y."/>
            <person name="Xu W."/>
            <person name="Pan J."/>
            <person name="Luo Z.H."/>
            <person name="Li M."/>
        </authorList>
    </citation>
    <scope>NUCLEOTIDE SEQUENCE [LARGE SCALE GENOMIC DNA]</scope>
    <source>
        <strain evidence="1">SpSt-1071</strain>
    </source>
</reference>
<protein>
    <submittedName>
        <fullName evidence="1">DGQHR domain-containing protein</fullName>
    </submittedName>
</protein>
<dbReference type="NCBIfam" id="TIGR03187">
    <property type="entry name" value="DGQHR"/>
    <property type="match status" value="1"/>
</dbReference>
<evidence type="ECO:0000313" key="1">
    <source>
        <dbReference type="EMBL" id="HHM67813.1"/>
    </source>
</evidence>
<sequence>MNKGFAGIENLNMQGHNGGSGGGKVMVSGQRFVQGNHRLFLFIAKASQIVGRAEPDVYRVVNGVEQGYQRMPERPRGLAFASFLETGLRRGEVVVPGTILLAHRGEINAWKDDGGIWRIELPEKLYVVDGQHRLLGLKIAIEERNFQEAAELEIPVLLIEKSTELLEAELFRVINETAKKVRTDLARRILALKLQKQSLAADKNPLYQKRSWEVTATRIIDILGKEPESVWFGRIQLPNEPKRSTHIIRDKSFGDSLRPLLKDHPFAYYKPETLARGINEFWLGVKKLMDEAPDRDEYPHPFEKPDEYVLLKAIPGVFALHLVLRYLWTVWVNQGRQGPITADYVFEALKAASERADADAHFGTRAAWARDSVFSMYGGLKGATGLANLIIANLREAGYLLDWEEEGAE</sequence>
<proteinExistence type="predicted"/>
<dbReference type="InterPro" id="IPR017601">
    <property type="entry name" value="DGQHR-contain_dom"/>
</dbReference>
<dbReference type="AlphaFoldDB" id="A0A7C5VJI6"/>
<gene>
    <name evidence="1" type="ORF">ENM28_03705</name>
</gene>
<accession>A0A7C5VJI6</accession>
<organism evidence="1">
    <name type="scientific">Thermus caliditerrae</name>
    <dbReference type="NCBI Taxonomy" id="1330700"/>
    <lineage>
        <taxon>Bacteria</taxon>
        <taxon>Thermotogati</taxon>
        <taxon>Deinococcota</taxon>
        <taxon>Deinococci</taxon>
        <taxon>Thermales</taxon>
        <taxon>Thermaceae</taxon>
        <taxon>Thermus</taxon>
    </lineage>
</organism>
<comment type="caution">
    <text evidence="1">The sequence shown here is derived from an EMBL/GenBank/DDBJ whole genome shotgun (WGS) entry which is preliminary data.</text>
</comment>
<name>A0A7C5VJI6_9DEIN</name>
<dbReference type="EMBL" id="DRXE01000144">
    <property type="protein sequence ID" value="HHM67813.1"/>
    <property type="molecule type" value="Genomic_DNA"/>
</dbReference>